<organism evidence="10 11">
    <name type="scientific">Enterocloster alcoholdehydrogenati</name>
    <dbReference type="NCBI Taxonomy" id="2547410"/>
    <lineage>
        <taxon>Bacteria</taxon>
        <taxon>Bacillati</taxon>
        <taxon>Bacillota</taxon>
        <taxon>Clostridia</taxon>
        <taxon>Lachnospirales</taxon>
        <taxon>Lachnospiraceae</taxon>
        <taxon>Enterocloster</taxon>
    </lineage>
</organism>
<evidence type="ECO:0000256" key="3">
    <source>
        <dbReference type="ARBA" id="ARBA00022475"/>
    </source>
</evidence>
<accession>A0ABQ0AVD4</accession>
<dbReference type="PANTHER" id="PTHR30266:SF2">
    <property type="entry name" value="LARGE-CONDUCTANCE MECHANOSENSITIVE CHANNEL"/>
    <property type="match status" value="1"/>
</dbReference>
<comment type="caution">
    <text evidence="10">The sequence shown here is derived from an EMBL/GenBank/DDBJ whole genome shotgun (WGS) entry which is preliminary data.</text>
</comment>
<feature type="transmembrane region" description="Helical" evidence="9">
    <location>
        <begin position="20"/>
        <end position="38"/>
    </location>
</feature>
<evidence type="ECO:0000256" key="5">
    <source>
        <dbReference type="ARBA" id="ARBA00022989"/>
    </source>
</evidence>
<evidence type="ECO:0000256" key="2">
    <source>
        <dbReference type="ARBA" id="ARBA00022448"/>
    </source>
</evidence>
<gene>
    <name evidence="9 10" type="primary">mscL</name>
    <name evidence="10" type="ORF">F130042H8_10560</name>
</gene>
<proteinExistence type="inferred from homology"/>
<dbReference type="PANTHER" id="PTHR30266">
    <property type="entry name" value="MECHANOSENSITIVE CHANNEL MSCL"/>
    <property type="match status" value="1"/>
</dbReference>
<dbReference type="HAMAP" id="MF_00115">
    <property type="entry name" value="MscL"/>
    <property type="match status" value="1"/>
</dbReference>
<evidence type="ECO:0000256" key="8">
    <source>
        <dbReference type="ARBA" id="ARBA00023303"/>
    </source>
</evidence>
<evidence type="ECO:0000256" key="1">
    <source>
        <dbReference type="ARBA" id="ARBA00004141"/>
    </source>
</evidence>
<dbReference type="NCBIfam" id="TIGR00220">
    <property type="entry name" value="mscL"/>
    <property type="match status" value="1"/>
</dbReference>
<evidence type="ECO:0000313" key="10">
    <source>
        <dbReference type="EMBL" id="GAA6267996.1"/>
    </source>
</evidence>
<evidence type="ECO:0000313" key="11">
    <source>
        <dbReference type="Proteomes" id="UP001600894"/>
    </source>
</evidence>
<keyword evidence="5 9" id="KW-1133">Transmembrane helix</keyword>
<dbReference type="PRINTS" id="PR01264">
    <property type="entry name" value="MECHCHANNEL"/>
</dbReference>
<evidence type="ECO:0000256" key="4">
    <source>
        <dbReference type="ARBA" id="ARBA00022692"/>
    </source>
</evidence>
<dbReference type="InterPro" id="IPR036019">
    <property type="entry name" value="MscL_channel"/>
</dbReference>
<keyword evidence="4 9" id="KW-0812">Transmembrane</keyword>
<dbReference type="EMBL" id="BAABXL010000001">
    <property type="protein sequence ID" value="GAA6267996.1"/>
    <property type="molecule type" value="Genomic_DNA"/>
</dbReference>
<keyword evidence="7 9" id="KW-0472">Membrane</keyword>
<dbReference type="InterPro" id="IPR001185">
    <property type="entry name" value="MS_channel"/>
</dbReference>
<comment type="similarity">
    <text evidence="9">Belongs to the MscL family.</text>
</comment>
<keyword evidence="11" id="KW-1185">Reference proteome</keyword>
<protein>
    <recommendedName>
        <fullName evidence="9">Large-conductance mechanosensitive channel</fullName>
    </recommendedName>
</protein>
<comment type="subunit">
    <text evidence="9">Homopentamer.</text>
</comment>
<evidence type="ECO:0000256" key="6">
    <source>
        <dbReference type="ARBA" id="ARBA00023065"/>
    </source>
</evidence>
<name>A0ABQ0AVD4_9FIRM</name>
<dbReference type="Pfam" id="PF01741">
    <property type="entry name" value="MscL"/>
    <property type="match status" value="1"/>
</dbReference>
<comment type="function">
    <text evidence="9">Channel that opens in response to stretch forces in the membrane lipid bilayer. May participate in the regulation of osmotic pressure changes within the cell.</text>
</comment>
<keyword evidence="6 9" id="KW-0406">Ion transport</keyword>
<keyword evidence="8 9" id="KW-0407">Ion channel</keyword>
<dbReference type="Gene3D" id="1.10.1200.120">
    <property type="entry name" value="Large-conductance mechanosensitive channel, MscL, domain 1"/>
    <property type="match status" value="1"/>
</dbReference>
<keyword evidence="3 9" id="KW-1003">Cell membrane</keyword>
<evidence type="ECO:0000256" key="7">
    <source>
        <dbReference type="ARBA" id="ARBA00023136"/>
    </source>
</evidence>
<sequence length="165" mass="18256">MKKFIEEFKAFALKGNMINLAVGMIIGSAFTSIVNSLVNDIFMPILSIFTGKIDFSNLFIALDGNKYPTLEAAKEVTSTINYGSFITQTINFLLMALVVFLAVKAMGRLERLGRRPEEPKASAQKACPYCCTMIPAEAVRCPNCTSRLDKEVNIEQERKTTDALS</sequence>
<feature type="transmembrane region" description="Helical" evidence="9">
    <location>
        <begin position="85"/>
        <end position="106"/>
    </location>
</feature>
<dbReference type="InterPro" id="IPR037673">
    <property type="entry name" value="MSC/AndL"/>
</dbReference>
<evidence type="ECO:0000256" key="9">
    <source>
        <dbReference type="HAMAP-Rule" id="MF_00115"/>
    </source>
</evidence>
<dbReference type="RefSeq" id="WP_176255606.1">
    <property type="nucleotide sequence ID" value="NZ_BAABXL010000001.1"/>
</dbReference>
<dbReference type="Proteomes" id="UP001600894">
    <property type="component" value="Unassembled WGS sequence"/>
</dbReference>
<comment type="subcellular location">
    <subcellularLocation>
        <location evidence="9">Cell membrane</location>
        <topology evidence="9">Multi-pass membrane protein</topology>
    </subcellularLocation>
    <subcellularLocation>
        <location evidence="1">Membrane</location>
        <topology evidence="1">Multi-pass membrane protein</topology>
    </subcellularLocation>
</comment>
<reference evidence="10 11" key="1">
    <citation type="submission" date="2024-04" db="EMBL/GenBank/DDBJ databases">
        <title>Defined microbial consortia suppress multidrug-resistant proinflammatory Enterobacteriaceae via ecological control.</title>
        <authorList>
            <person name="Furuichi M."/>
            <person name="Kawaguchi T."/>
            <person name="Pust M."/>
            <person name="Yasuma K."/>
            <person name="Plichta D."/>
            <person name="Hasegawa N."/>
            <person name="Ohya T."/>
            <person name="Bhattarai S."/>
            <person name="Sasajima S."/>
            <person name="Aoto Y."/>
            <person name="Tuganbaev T."/>
            <person name="Yaginuma M."/>
            <person name="Ueda M."/>
            <person name="Okahashi N."/>
            <person name="Amafuji K."/>
            <person name="Kiridooshi Y."/>
            <person name="Sugita K."/>
            <person name="Strazar M."/>
            <person name="Skelly A."/>
            <person name="Suda W."/>
            <person name="Hattori M."/>
            <person name="Nakamoto N."/>
            <person name="Caballero S."/>
            <person name="Norman J."/>
            <person name="Olle B."/>
            <person name="Tanoue T."/>
            <person name="Arita M."/>
            <person name="Bucci V."/>
            <person name="Atarashi K."/>
            <person name="Xavier R."/>
            <person name="Honda K."/>
        </authorList>
    </citation>
    <scope>NUCLEOTIDE SEQUENCE [LARGE SCALE GENOMIC DNA]</scope>
    <source>
        <strain evidence="11">f13</strain>
    </source>
</reference>
<keyword evidence="2 9" id="KW-0813">Transport</keyword>
<dbReference type="SUPFAM" id="SSF81330">
    <property type="entry name" value="Gated mechanosensitive channel"/>
    <property type="match status" value="1"/>
</dbReference>